<feature type="transmembrane region" description="Helical" evidence="1">
    <location>
        <begin position="296"/>
        <end position="317"/>
    </location>
</feature>
<reference evidence="2" key="2">
    <citation type="submission" date="2021-04" db="EMBL/GenBank/DDBJ databases">
        <authorList>
            <person name="Gilroy R."/>
        </authorList>
    </citation>
    <scope>NUCLEOTIDE SEQUENCE</scope>
    <source>
        <strain evidence="2">CHK183-1962</strain>
    </source>
</reference>
<evidence type="ECO:0000256" key="1">
    <source>
        <dbReference type="SAM" id="Phobius"/>
    </source>
</evidence>
<name>A0A9D1XCI6_9FIRM</name>
<keyword evidence="1" id="KW-0812">Transmembrane</keyword>
<dbReference type="AlphaFoldDB" id="A0A9D1XCI6"/>
<feature type="transmembrane region" description="Helical" evidence="1">
    <location>
        <begin position="216"/>
        <end position="232"/>
    </location>
</feature>
<organism evidence="2 3">
    <name type="scientific">Candidatus Fusicatenibacter merdavium</name>
    <dbReference type="NCBI Taxonomy" id="2838600"/>
    <lineage>
        <taxon>Bacteria</taxon>
        <taxon>Bacillati</taxon>
        <taxon>Bacillota</taxon>
        <taxon>Clostridia</taxon>
        <taxon>Lachnospirales</taxon>
        <taxon>Lachnospiraceae</taxon>
        <taxon>Fusicatenibacter</taxon>
    </lineage>
</organism>
<feature type="transmembrane region" description="Helical" evidence="1">
    <location>
        <begin position="113"/>
        <end position="134"/>
    </location>
</feature>
<dbReference type="EMBL" id="DXEK01000064">
    <property type="protein sequence ID" value="HIX76729.1"/>
    <property type="molecule type" value="Genomic_DNA"/>
</dbReference>
<feature type="transmembrane region" description="Helical" evidence="1">
    <location>
        <begin position="7"/>
        <end position="24"/>
    </location>
</feature>
<evidence type="ECO:0000313" key="2">
    <source>
        <dbReference type="EMBL" id="HIX76729.1"/>
    </source>
</evidence>
<gene>
    <name evidence="2" type="ORF">H9734_03920</name>
</gene>
<evidence type="ECO:0000313" key="3">
    <source>
        <dbReference type="Proteomes" id="UP000886890"/>
    </source>
</evidence>
<feature type="transmembrane region" description="Helical" evidence="1">
    <location>
        <begin position="359"/>
        <end position="379"/>
    </location>
</feature>
<feature type="transmembrane region" description="Helical" evidence="1">
    <location>
        <begin position="386"/>
        <end position="403"/>
    </location>
</feature>
<protein>
    <recommendedName>
        <fullName evidence="4">Glycosyltransferase RgtA/B/C/D-like domain-containing protein</fullName>
    </recommendedName>
</protein>
<reference evidence="2" key="1">
    <citation type="journal article" date="2021" name="PeerJ">
        <title>Extensive microbial diversity within the chicken gut microbiome revealed by metagenomics and culture.</title>
        <authorList>
            <person name="Gilroy R."/>
            <person name="Ravi A."/>
            <person name="Getino M."/>
            <person name="Pursley I."/>
            <person name="Horton D.L."/>
            <person name="Alikhan N.F."/>
            <person name="Baker D."/>
            <person name="Gharbi K."/>
            <person name="Hall N."/>
            <person name="Watson M."/>
            <person name="Adriaenssens E.M."/>
            <person name="Foster-Nyarko E."/>
            <person name="Jarju S."/>
            <person name="Secka A."/>
            <person name="Antonio M."/>
            <person name="Oren A."/>
            <person name="Chaudhuri R.R."/>
            <person name="La Ragione R."/>
            <person name="Hildebrand F."/>
            <person name="Pallen M.J."/>
        </authorList>
    </citation>
    <scope>NUCLEOTIDE SEQUENCE</scope>
    <source>
        <strain evidence="2">CHK183-1962</strain>
    </source>
</reference>
<feature type="transmembrane region" description="Helical" evidence="1">
    <location>
        <begin position="239"/>
        <end position="261"/>
    </location>
</feature>
<evidence type="ECO:0008006" key="4">
    <source>
        <dbReference type="Google" id="ProtNLM"/>
    </source>
</evidence>
<comment type="caution">
    <text evidence="2">The sequence shown here is derived from an EMBL/GenBank/DDBJ whole genome shotgun (WGS) entry which is preliminary data.</text>
</comment>
<sequence length="518" mass="59472">MGIKRFFLPLAVTALICMILLGIGSQKSGFHVDEIYTFGLSNHPYSESDSIRISLADGVPYNGEEIWQDYTGVRKSGRFDYANVFENQAHDVHPPLYYLLIHTISSMFPKLPVLWVGLLLNIPLACVVFWQMVWIAHKIGMKKRGAVLFSMFYVLGAGFVDYAVVFFRMYALLSVMVNALVMVFLKFPAEEKGNFRYYITLGFILLGGMMTQYYFLIYAFFLCVVYLVYLVVFRNWKKIILSILTAMAAIGTGILIFPASLDQIFGGYRGREAIENARVGELGSHLWNYLGQMSRGIFGGFFPAVLFVLLCLVIVYVRKKEYDRNALRSNLQWWCLMVLPVCLYVVVIAKIAPYQTLRYVIAVMAPLYLAMFNSMVYLVPSRGKKYVLLLAAVFLVCGYRQGLENLYLGDRDKISQVEAHSDAQGIYLYKEDWKILSDYPFLRYMDNIIFWGQDDWQEKISVDYNCDTMIVYVTNCEELNQKEVLSQLMAGNKMNSCKKIFQSGYTTAYYLQRTGYDG</sequence>
<accession>A0A9D1XCI6</accession>
<feature type="transmembrane region" description="Helical" evidence="1">
    <location>
        <begin position="146"/>
        <end position="164"/>
    </location>
</feature>
<proteinExistence type="predicted"/>
<keyword evidence="1" id="KW-0472">Membrane</keyword>
<feature type="transmembrane region" description="Helical" evidence="1">
    <location>
        <begin position="333"/>
        <end position="353"/>
    </location>
</feature>
<keyword evidence="1" id="KW-1133">Transmembrane helix</keyword>
<dbReference type="Proteomes" id="UP000886890">
    <property type="component" value="Unassembled WGS sequence"/>
</dbReference>